<dbReference type="Proteomes" id="UP001470230">
    <property type="component" value="Unassembled WGS sequence"/>
</dbReference>
<keyword evidence="1" id="KW-0645">Protease</keyword>
<comment type="similarity">
    <text evidence="1">Belongs to the peptidase C19 family.</text>
</comment>
<dbReference type="InterPro" id="IPR018200">
    <property type="entry name" value="USP_CS"/>
</dbReference>
<dbReference type="EMBL" id="JAPFFF010000009">
    <property type="protein sequence ID" value="KAK8882020.1"/>
    <property type="molecule type" value="Genomic_DNA"/>
</dbReference>
<evidence type="ECO:0000256" key="1">
    <source>
        <dbReference type="RuleBase" id="RU366025"/>
    </source>
</evidence>
<dbReference type="Gene3D" id="3.90.70.10">
    <property type="entry name" value="Cysteine proteinases"/>
    <property type="match status" value="1"/>
</dbReference>
<dbReference type="PROSITE" id="PS00973">
    <property type="entry name" value="USP_2"/>
    <property type="match status" value="1"/>
</dbReference>
<protein>
    <recommendedName>
        <fullName evidence="1">Ubiquitin carboxyl-terminal hydrolase</fullName>
        <ecNumber evidence="1">3.4.19.12</ecNumber>
    </recommendedName>
</protein>
<dbReference type="EC" id="3.4.19.12" evidence="1"/>
<keyword evidence="1" id="KW-0378">Hydrolase</keyword>
<dbReference type="InterPro" id="IPR028889">
    <property type="entry name" value="USP"/>
</dbReference>
<evidence type="ECO:0000313" key="4">
    <source>
        <dbReference type="Proteomes" id="UP001470230"/>
    </source>
</evidence>
<dbReference type="PROSITE" id="PS50235">
    <property type="entry name" value="USP_3"/>
    <property type="match status" value="1"/>
</dbReference>
<keyword evidence="4" id="KW-1185">Reference proteome</keyword>
<dbReference type="InterPro" id="IPR001394">
    <property type="entry name" value="Peptidase_C19_UCH"/>
</dbReference>
<evidence type="ECO:0000259" key="2">
    <source>
        <dbReference type="PROSITE" id="PS50235"/>
    </source>
</evidence>
<keyword evidence="1" id="KW-0788">Thiol protease</keyword>
<dbReference type="PROSITE" id="PS00972">
    <property type="entry name" value="USP_1"/>
    <property type="match status" value="1"/>
</dbReference>
<dbReference type="PANTHER" id="PTHR24006:SF644">
    <property type="entry name" value="UBIQUITIN CARBOXYL-TERMINAL HYDROLASE 7"/>
    <property type="match status" value="1"/>
</dbReference>
<accession>A0ABR2JVY3</accession>
<proteinExistence type="inferred from homology"/>
<feature type="domain" description="USP" evidence="2">
    <location>
        <begin position="143"/>
        <end position="422"/>
    </location>
</feature>
<evidence type="ECO:0000313" key="3">
    <source>
        <dbReference type="EMBL" id="KAK8882020.1"/>
    </source>
</evidence>
<dbReference type="SUPFAM" id="SSF54001">
    <property type="entry name" value="Cysteine proteinases"/>
    <property type="match status" value="1"/>
</dbReference>
<keyword evidence="1" id="KW-0833">Ubl conjugation pathway</keyword>
<dbReference type="Pfam" id="PF00443">
    <property type="entry name" value="UCH"/>
    <property type="match status" value="1"/>
</dbReference>
<comment type="caution">
    <text evidence="3">The sequence shown here is derived from an EMBL/GenBank/DDBJ whole genome shotgun (WGS) entry which is preliminary data.</text>
</comment>
<organism evidence="3 4">
    <name type="scientific">Tritrichomonas musculus</name>
    <dbReference type="NCBI Taxonomy" id="1915356"/>
    <lineage>
        <taxon>Eukaryota</taxon>
        <taxon>Metamonada</taxon>
        <taxon>Parabasalia</taxon>
        <taxon>Tritrichomonadida</taxon>
        <taxon>Tritrichomonadidae</taxon>
        <taxon>Tritrichomonas</taxon>
    </lineage>
</organism>
<gene>
    <name evidence="3" type="ORF">M9Y10_044659</name>
</gene>
<dbReference type="PANTHER" id="PTHR24006">
    <property type="entry name" value="UBIQUITIN CARBOXYL-TERMINAL HYDROLASE"/>
    <property type="match status" value="1"/>
</dbReference>
<name>A0ABR2JVY3_9EUKA</name>
<comment type="catalytic activity">
    <reaction evidence="1">
        <text>Thiol-dependent hydrolysis of ester, thioester, amide, peptide and isopeptide bonds formed by the C-terminal Gly of ubiquitin (a 76-residue protein attached to proteins as an intracellular targeting signal).</text>
        <dbReference type="EC" id="3.4.19.12"/>
    </reaction>
</comment>
<sequence>MMNYKEETLNIHERFPISYLYNNKPYSTKFYSLGQVKFKFIISLSKNQLKISIERNKLNLAYYSIQIHNFQPNRNIIKLNIRFDKGQKDYIICLKEASEYITSTLYEIGFQIQSTKSNSKDIEDSKKQAKIGNYFLQTTEDYLGLPNQGATCYLNSLLQVLFHLKKFRKLIFQEKVENDESNATFCLQLLFRDLQLRKYRRSTRHLTNSLGWDRATVCTSQDVSEFYKFFFERIIKGAPFSLFEGEFNITVKNENLRIIEQLKEKFIQVMLKVEGLGNITESFQSFIYPFSYYDSRFKEEQVKQISFVKIPDVFTLVLRRFWFNDKSKQYEKLNSIMTFPEILSLDECGIDCCKSDYQLYAIIAHIGTMDSGHYVSFINPDLKGVWYEFDDNKVYKINKENVFDLCYGMNRMNAYMLLYVNVSKKDELFSKSLLTIPKNIEDYKYKVQKEPPIQFYMNNEEGIINNLQKNKPLFLNIKSRKSFPFNVGTTFSEVYKTIASGFNKDPNRIRIWNVHDDSLLNVFDKKQKLKKNENRCWFVQDISESELLLIDSNHFLAFLVIYIPDTKQKLFYLGSHQFCYTDRISSIEKVVSQKYFNKNIHLISFAFTKEKIIPLNDSSETFIHYSLISNGLFLIIQSQPDNKISFHDLKINIKDDDQNETDDIIEYKDVKDVNFDMFDSYMDYKLNQVTFSIFNYSNTKKPLFKICIKKGSSLLHLKNFIATNAGFSFNPFEDTILLFDKREFLDDEIMKIYLQKGNSQTDLYFIFYKQTKEIKKEDQMEIEIHYNDKQIKFVIDKKEPLKIIQKHLINNNIIPINKKLRFYLVFQSRIISLLNENDFIHDNKSILQIDEIPKDQLEDDIIILKVTQCIKDGNKMIFFGNPFFIGIKFDESCIHAKKKISDYIGCEINNLNILIQNDIIQKDNYRLLLDNENILDALDGNNELFAFFSL</sequence>
<dbReference type="InterPro" id="IPR050164">
    <property type="entry name" value="Peptidase_C19"/>
</dbReference>
<reference evidence="3 4" key="1">
    <citation type="submission" date="2024-04" db="EMBL/GenBank/DDBJ databases">
        <title>Tritrichomonas musculus Genome.</title>
        <authorList>
            <person name="Alves-Ferreira E."/>
            <person name="Grigg M."/>
            <person name="Lorenzi H."/>
            <person name="Galac M."/>
        </authorList>
    </citation>
    <scope>NUCLEOTIDE SEQUENCE [LARGE SCALE GENOMIC DNA]</scope>
    <source>
        <strain evidence="3 4">EAF2021</strain>
    </source>
</reference>
<dbReference type="InterPro" id="IPR038765">
    <property type="entry name" value="Papain-like_cys_pep_sf"/>
</dbReference>